<keyword evidence="3" id="KW-1185">Reference proteome</keyword>
<protein>
    <submittedName>
        <fullName evidence="2">Uncharacterized membrane protein YsdA, DUF1294 family</fullName>
    </submittedName>
</protein>
<dbReference type="STRING" id="146817.SAMN04488502_1075"/>
<dbReference type="Proteomes" id="UP000214880">
    <property type="component" value="Unassembled WGS sequence"/>
</dbReference>
<accession>A0A1G9VPW7</accession>
<dbReference type="AlphaFoldDB" id="A0A1G9VPW7"/>
<dbReference type="PIRSF" id="PIRSF002599">
    <property type="entry name" value="Cold_shock_A"/>
    <property type="match status" value="1"/>
</dbReference>
<proteinExistence type="predicted"/>
<dbReference type="InterPro" id="IPR010718">
    <property type="entry name" value="DUF1294"/>
</dbReference>
<dbReference type="InterPro" id="IPR012156">
    <property type="entry name" value="Cold_shock_CspA"/>
</dbReference>
<reference evidence="2 3" key="1">
    <citation type="submission" date="2016-10" db="EMBL/GenBank/DDBJ databases">
        <authorList>
            <person name="de Groot N.N."/>
        </authorList>
    </citation>
    <scope>NUCLEOTIDE SEQUENCE [LARGE SCALE GENOMIC DNA]</scope>
    <source>
        <strain evidence="2 3">DSM 1736</strain>
    </source>
</reference>
<name>A0A1G9VPW7_9FIRM</name>
<feature type="transmembrane region" description="Helical" evidence="1">
    <location>
        <begin position="38"/>
        <end position="57"/>
    </location>
</feature>
<organism evidence="2 3">
    <name type="scientific">Dendrosporobacter quercicolus</name>
    <dbReference type="NCBI Taxonomy" id="146817"/>
    <lineage>
        <taxon>Bacteria</taxon>
        <taxon>Bacillati</taxon>
        <taxon>Bacillota</taxon>
        <taxon>Negativicutes</taxon>
        <taxon>Selenomonadales</taxon>
        <taxon>Sporomusaceae</taxon>
        <taxon>Dendrosporobacter</taxon>
    </lineage>
</organism>
<keyword evidence="1" id="KW-1133">Transmembrane helix</keyword>
<dbReference type="RefSeq" id="WP_092073967.1">
    <property type="nucleotide sequence ID" value="NZ_FNHB01000007.1"/>
</dbReference>
<gene>
    <name evidence="2" type="ORF">SAMN04488502_1075</name>
</gene>
<evidence type="ECO:0000313" key="3">
    <source>
        <dbReference type="Proteomes" id="UP000214880"/>
    </source>
</evidence>
<dbReference type="OrthoDB" id="1698854at2"/>
<keyword evidence="1" id="KW-0472">Membrane</keyword>
<dbReference type="Pfam" id="PF06961">
    <property type="entry name" value="DUF1294"/>
    <property type="match status" value="1"/>
</dbReference>
<keyword evidence="1" id="KW-0812">Transmembrane</keyword>
<evidence type="ECO:0000313" key="2">
    <source>
        <dbReference type="EMBL" id="SDM74274.1"/>
    </source>
</evidence>
<evidence type="ECO:0000256" key="1">
    <source>
        <dbReference type="SAM" id="Phobius"/>
    </source>
</evidence>
<sequence>MIIWIAVYVIWNTIAFFRMGADKNYAKTGRARIPERTFFLWAALFGAAGIWGGMLFFRHKTRHRSFRIAIPALLALNIGLLAVQLVSFY</sequence>
<feature type="transmembrane region" description="Helical" evidence="1">
    <location>
        <begin position="69"/>
        <end position="88"/>
    </location>
</feature>
<dbReference type="EMBL" id="FNHB01000007">
    <property type="protein sequence ID" value="SDM74274.1"/>
    <property type="molecule type" value="Genomic_DNA"/>
</dbReference>
<dbReference type="GO" id="GO:0003676">
    <property type="term" value="F:nucleic acid binding"/>
    <property type="evidence" value="ECO:0007669"/>
    <property type="project" value="InterPro"/>
</dbReference>